<sequence>MLRIYQKFMFVVCMASMMFLMLGLLPETMREQKEPEENEGDVLSVGYNRRGQFINRNGFIQKWHMNATDFHPFGNDTRNSRFIVVDHTNLSINGNHFVNQSANTSKVRPDKCNSCFPKFTYIYKNKNLCSTYDSKHIKLLVIIFTIHNDVKTRNTLRKTWLSISNNNTGELRYVFLLGKHTRKNNWNIEALKEAKTHGDILIKDFMDVYRNLTLKTMSGLQWAVEFCSNAEYVMKTDADMWVNTPRLLHFLDSFKIKNEIIGSCFSKAMPVRKKTSKWYVSMQQYPFKYFPEFCSGTGYVTTMQVVKDIVKISPNTPYFHLEDVYIGLCMKALKYKLRSVKGFNRYKMKFSACEYQKLITSHHIPQSDIEKAWSTKCWNYL</sequence>
<reference evidence="12" key="1">
    <citation type="submission" date="2022-03" db="EMBL/GenBank/DDBJ databases">
        <authorList>
            <person name="Martin C."/>
        </authorList>
    </citation>
    <scope>NUCLEOTIDE SEQUENCE</scope>
</reference>
<dbReference type="FunFam" id="3.90.550.50:FF:000001">
    <property type="entry name" value="Hexosyltransferase"/>
    <property type="match status" value="1"/>
</dbReference>
<dbReference type="EC" id="2.4.1.-" evidence="11"/>
<evidence type="ECO:0000313" key="13">
    <source>
        <dbReference type="Proteomes" id="UP000749559"/>
    </source>
</evidence>
<dbReference type="GO" id="GO:0016758">
    <property type="term" value="F:hexosyltransferase activity"/>
    <property type="evidence" value="ECO:0007669"/>
    <property type="project" value="InterPro"/>
</dbReference>
<dbReference type="OrthoDB" id="2139606at2759"/>
<accession>A0A8J1UEN0</accession>
<evidence type="ECO:0000256" key="4">
    <source>
        <dbReference type="ARBA" id="ARBA00022679"/>
    </source>
</evidence>
<protein>
    <recommendedName>
        <fullName evidence="11">Hexosyltransferase</fullName>
        <ecNumber evidence="11">2.4.1.-</ecNumber>
    </recommendedName>
</protein>
<dbReference type="PANTHER" id="PTHR11214">
    <property type="entry name" value="BETA-1,3-N-ACETYLGLUCOSAMINYLTRANSFERASE"/>
    <property type="match status" value="1"/>
</dbReference>
<dbReference type="EMBL" id="CAIIXF020000007">
    <property type="protein sequence ID" value="CAH1789161.1"/>
    <property type="molecule type" value="Genomic_DNA"/>
</dbReference>
<name>A0A8J1UEN0_OWEFU</name>
<dbReference type="AlphaFoldDB" id="A0A8J1UEN0"/>
<evidence type="ECO:0000313" key="12">
    <source>
        <dbReference type="EMBL" id="CAH1789161.1"/>
    </source>
</evidence>
<keyword evidence="3 11" id="KW-0328">Glycosyltransferase</keyword>
<evidence type="ECO:0000256" key="11">
    <source>
        <dbReference type="RuleBase" id="RU363063"/>
    </source>
</evidence>
<evidence type="ECO:0000256" key="7">
    <source>
        <dbReference type="ARBA" id="ARBA00022989"/>
    </source>
</evidence>
<evidence type="ECO:0000256" key="9">
    <source>
        <dbReference type="ARBA" id="ARBA00023136"/>
    </source>
</evidence>
<evidence type="ECO:0000256" key="1">
    <source>
        <dbReference type="ARBA" id="ARBA00004323"/>
    </source>
</evidence>
<keyword evidence="13" id="KW-1185">Reference proteome</keyword>
<dbReference type="GO" id="GO:0000139">
    <property type="term" value="C:Golgi membrane"/>
    <property type="evidence" value="ECO:0007669"/>
    <property type="project" value="UniProtKB-SubCell"/>
</dbReference>
<keyword evidence="9" id="KW-0472">Membrane</keyword>
<dbReference type="Pfam" id="PF01762">
    <property type="entry name" value="Galactosyl_T"/>
    <property type="match status" value="1"/>
</dbReference>
<comment type="subcellular location">
    <subcellularLocation>
        <location evidence="1 11">Golgi apparatus membrane</location>
        <topology evidence="1 11">Single-pass type II membrane protein</topology>
    </subcellularLocation>
</comment>
<evidence type="ECO:0000256" key="8">
    <source>
        <dbReference type="ARBA" id="ARBA00023034"/>
    </source>
</evidence>
<evidence type="ECO:0000256" key="10">
    <source>
        <dbReference type="ARBA" id="ARBA00023180"/>
    </source>
</evidence>
<comment type="similarity">
    <text evidence="2 11">Belongs to the glycosyltransferase 31 family.</text>
</comment>
<evidence type="ECO:0000256" key="2">
    <source>
        <dbReference type="ARBA" id="ARBA00008661"/>
    </source>
</evidence>
<keyword evidence="10" id="KW-0325">Glycoprotein</keyword>
<keyword evidence="7" id="KW-1133">Transmembrane helix</keyword>
<comment type="caution">
    <text evidence="12">The sequence shown here is derived from an EMBL/GenBank/DDBJ whole genome shotgun (WGS) entry which is preliminary data.</text>
</comment>
<dbReference type="Gene3D" id="3.90.550.50">
    <property type="match status" value="1"/>
</dbReference>
<dbReference type="InterPro" id="IPR029044">
    <property type="entry name" value="Nucleotide-diphossugar_trans"/>
</dbReference>
<keyword evidence="6" id="KW-0735">Signal-anchor</keyword>
<dbReference type="InterPro" id="IPR002659">
    <property type="entry name" value="Glyco_trans_31"/>
</dbReference>
<gene>
    <name evidence="12" type="ORF">OFUS_LOCUS14568</name>
</gene>
<keyword evidence="5" id="KW-0812">Transmembrane</keyword>
<dbReference type="SUPFAM" id="SSF53448">
    <property type="entry name" value="Nucleotide-diphospho-sugar transferases"/>
    <property type="match status" value="1"/>
</dbReference>
<evidence type="ECO:0000256" key="5">
    <source>
        <dbReference type="ARBA" id="ARBA00022692"/>
    </source>
</evidence>
<organism evidence="12 13">
    <name type="scientific">Owenia fusiformis</name>
    <name type="common">Polychaete worm</name>
    <dbReference type="NCBI Taxonomy" id="6347"/>
    <lineage>
        <taxon>Eukaryota</taxon>
        <taxon>Metazoa</taxon>
        <taxon>Spiralia</taxon>
        <taxon>Lophotrochozoa</taxon>
        <taxon>Annelida</taxon>
        <taxon>Polychaeta</taxon>
        <taxon>Sedentaria</taxon>
        <taxon>Canalipalpata</taxon>
        <taxon>Sabellida</taxon>
        <taxon>Oweniida</taxon>
        <taxon>Oweniidae</taxon>
        <taxon>Owenia</taxon>
    </lineage>
</organism>
<keyword evidence="8 11" id="KW-0333">Golgi apparatus</keyword>
<dbReference type="Proteomes" id="UP000749559">
    <property type="component" value="Unassembled WGS sequence"/>
</dbReference>
<proteinExistence type="inferred from homology"/>
<keyword evidence="4" id="KW-0808">Transferase</keyword>
<dbReference type="PANTHER" id="PTHR11214:SF314">
    <property type="entry name" value="HEXOSYLTRANSFERASE"/>
    <property type="match status" value="1"/>
</dbReference>
<evidence type="ECO:0000256" key="3">
    <source>
        <dbReference type="ARBA" id="ARBA00022676"/>
    </source>
</evidence>
<evidence type="ECO:0000256" key="6">
    <source>
        <dbReference type="ARBA" id="ARBA00022968"/>
    </source>
</evidence>
<dbReference type="GO" id="GO:0006493">
    <property type="term" value="P:protein O-linked glycosylation"/>
    <property type="evidence" value="ECO:0007669"/>
    <property type="project" value="TreeGrafter"/>
</dbReference>